<reference evidence="3 4" key="1">
    <citation type="submission" date="2020-03" db="EMBL/GenBank/DDBJ databases">
        <title>Metabolic flexibility allows generalist bacteria to become dominant in a frequently disturbed ecosystem.</title>
        <authorList>
            <person name="Chen Y.-J."/>
            <person name="Leung P.M."/>
            <person name="Bay S.K."/>
            <person name="Hugenholtz P."/>
            <person name="Kessler A.J."/>
            <person name="Shelley G."/>
            <person name="Waite D.W."/>
            <person name="Cook P.L."/>
            <person name="Greening C."/>
        </authorList>
    </citation>
    <scope>NUCLEOTIDE SEQUENCE [LARGE SCALE GENOMIC DNA]</scope>
    <source>
        <strain evidence="3">SS_bin_28</strain>
    </source>
</reference>
<dbReference type="EMBL" id="JABDJR010000326">
    <property type="protein sequence ID" value="NNF06749.1"/>
    <property type="molecule type" value="Genomic_DNA"/>
</dbReference>
<comment type="caution">
    <text evidence="3">The sequence shown here is derived from an EMBL/GenBank/DDBJ whole genome shotgun (WGS) entry which is preliminary data.</text>
</comment>
<sequence>MSIDVEKLIQPLSEESPAGENLEYDNAFTTMEREAEGKPEQQMGDSVVEAEGPNWKEVKTHALDVLERSRDIRAVVYLARAVLATEGVAAFADGLALVRGYLENLWEPFHPQLDPDDEFDPTMRVNALSAIADADATVKEFREAALVTSQVMGKFSLRDVEIANGTTPAPADPEAEVPNMQAIDAAFLEAELEGLQATADAVNTSIEHMGAIEAKVVELAGVHYAIDFFPMTKELKAANVILSEQLARRGVGEAVEGEAAVGADGNPITGEVRTREDVMRVLDKCCDYFARNEPSSPVPLLLQRAKRLVSKNFMEIMADLAPSGVAEAEVFRGLDSE</sequence>
<dbReference type="PANTHER" id="PTHR37951">
    <property type="entry name" value="CYTOPLASMIC PROTEIN-RELATED"/>
    <property type="match status" value="1"/>
</dbReference>
<dbReference type="InterPro" id="IPR010657">
    <property type="entry name" value="ImpA_N"/>
</dbReference>
<dbReference type="PANTHER" id="PTHR37951:SF1">
    <property type="entry name" value="TYPE VI SECRETION SYSTEM COMPONENT TSSA1"/>
    <property type="match status" value="1"/>
</dbReference>
<dbReference type="Pfam" id="PF06812">
    <property type="entry name" value="ImpA_N"/>
    <property type="match status" value="1"/>
</dbReference>
<accession>A0A7Y2E7Q1</accession>
<evidence type="ECO:0000313" key="4">
    <source>
        <dbReference type="Proteomes" id="UP000547674"/>
    </source>
</evidence>
<evidence type="ECO:0000313" key="3">
    <source>
        <dbReference type="EMBL" id="NNF06749.1"/>
    </source>
</evidence>
<dbReference type="InterPro" id="IPR017740">
    <property type="entry name" value="TssA-like"/>
</dbReference>
<gene>
    <name evidence="3" type="primary">tssA</name>
    <name evidence="3" type="ORF">HKN21_08310</name>
</gene>
<feature type="region of interest" description="Disordered" evidence="1">
    <location>
        <begin position="1"/>
        <end position="21"/>
    </location>
</feature>
<proteinExistence type="predicted"/>
<name>A0A7Y2E7Q1_UNCEI</name>
<protein>
    <submittedName>
        <fullName evidence="3">Type VI secretion system protein TssA</fullName>
    </submittedName>
</protein>
<organism evidence="3 4">
    <name type="scientific">Eiseniibacteriota bacterium</name>
    <dbReference type="NCBI Taxonomy" id="2212470"/>
    <lineage>
        <taxon>Bacteria</taxon>
        <taxon>Candidatus Eiseniibacteriota</taxon>
    </lineage>
</organism>
<dbReference type="NCBIfam" id="TIGR03363">
    <property type="entry name" value="VI_chp_8"/>
    <property type="match status" value="1"/>
</dbReference>
<dbReference type="Proteomes" id="UP000547674">
    <property type="component" value="Unassembled WGS sequence"/>
</dbReference>
<dbReference type="AlphaFoldDB" id="A0A7Y2E7Q1"/>
<evidence type="ECO:0000256" key="1">
    <source>
        <dbReference type="SAM" id="MobiDB-lite"/>
    </source>
</evidence>
<evidence type="ECO:0000259" key="2">
    <source>
        <dbReference type="Pfam" id="PF06812"/>
    </source>
</evidence>
<feature type="domain" description="ImpA N-terminal" evidence="2">
    <location>
        <begin position="10"/>
        <end position="132"/>
    </location>
</feature>